<dbReference type="InterPro" id="IPR051055">
    <property type="entry name" value="PIF1_helicase"/>
</dbReference>
<dbReference type="InterPro" id="IPR010285">
    <property type="entry name" value="DNA_helicase_pif1-like_DEAD"/>
</dbReference>
<dbReference type="GO" id="GO:0000723">
    <property type="term" value="P:telomere maintenance"/>
    <property type="evidence" value="ECO:0007669"/>
    <property type="project" value="InterPro"/>
</dbReference>
<dbReference type="Proteomes" id="UP000001861">
    <property type="component" value="Unassembled WGS sequence"/>
</dbReference>
<evidence type="ECO:0000256" key="1">
    <source>
        <dbReference type="RuleBase" id="RU363044"/>
    </source>
</evidence>
<organism evidence="4 5">
    <name type="scientific">Coprinopsis cinerea (strain Okayama-7 / 130 / ATCC MYA-4618 / FGSC 9003)</name>
    <name type="common">Inky cap fungus</name>
    <name type="synonym">Hormographiella aspergillata</name>
    <dbReference type="NCBI Taxonomy" id="240176"/>
    <lineage>
        <taxon>Eukaryota</taxon>
        <taxon>Fungi</taxon>
        <taxon>Dikarya</taxon>
        <taxon>Basidiomycota</taxon>
        <taxon>Agaricomycotina</taxon>
        <taxon>Agaricomycetes</taxon>
        <taxon>Agaricomycetidae</taxon>
        <taxon>Agaricales</taxon>
        <taxon>Agaricineae</taxon>
        <taxon>Psathyrellaceae</taxon>
        <taxon>Coprinopsis</taxon>
    </lineage>
</organism>
<feature type="compositionally biased region" description="Basic and acidic residues" evidence="2">
    <location>
        <begin position="36"/>
        <end position="45"/>
    </location>
</feature>
<dbReference type="InterPro" id="IPR027417">
    <property type="entry name" value="P-loop_NTPase"/>
</dbReference>
<dbReference type="GO" id="GO:0006281">
    <property type="term" value="P:DNA repair"/>
    <property type="evidence" value="ECO:0007669"/>
    <property type="project" value="UniProtKB-KW"/>
</dbReference>
<feature type="domain" description="DNA helicase Pif1-like DEAD-box helicase" evidence="3">
    <location>
        <begin position="208"/>
        <end position="411"/>
    </location>
</feature>
<dbReference type="GO" id="GO:0016887">
    <property type="term" value="F:ATP hydrolysis activity"/>
    <property type="evidence" value="ECO:0007669"/>
    <property type="project" value="RHEA"/>
</dbReference>
<accession>A8N501</accession>
<dbReference type="OMA" id="ARTHMTE"/>
<protein>
    <recommendedName>
        <fullName evidence="1">ATP-dependent DNA helicase</fullName>
        <ecNumber evidence="1">5.6.2.3</ecNumber>
    </recommendedName>
</protein>
<comment type="cofactor">
    <cofactor evidence="1">
        <name>Mg(2+)</name>
        <dbReference type="ChEBI" id="CHEBI:18420"/>
    </cofactor>
</comment>
<keyword evidence="1" id="KW-0067">ATP-binding</keyword>
<comment type="caution">
    <text evidence="4">The sequence shown here is derived from an EMBL/GenBank/DDBJ whole genome shotgun (WGS) entry which is preliminary data.</text>
</comment>
<name>A8N501_COPC7</name>
<dbReference type="KEGG" id="cci:CC1G_04579"/>
<dbReference type="RefSeq" id="XP_001829890.2">
    <property type="nucleotide sequence ID" value="XM_001829838.2"/>
</dbReference>
<dbReference type="GO" id="GO:0005524">
    <property type="term" value="F:ATP binding"/>
    <property type="evidence" value="ECO:0007669"/>
    <property type="project" value="UniProtKB-KW"/>
</dbReference>
<gene>
    <name evidence="4" type="ORF">CC1G_04579</name>
</gene>
<keyword evidence="1" id="KW-0233">DNA recombination</keyword>
<dbReference type="PANTHER" id="PTHR47642:SF6">
    <property type="entry name" value="ATP-DEPENDENT DNA HELICASE"/>
    <property type="match status" value="1"/>
</dbReference>
<dbReference type="STRING" id="240176.A8N501"/>
<reference evidence="4 5" key="1">
    <citation type="journal article" date="2010" name="Proc. Natl. Acad. Sci. U.S.A.">
        <title>Insights into evolution of multicellular fungi from the assembled chromosomes of the mushroom Coprinopsis cinerea (Coprinus cinereus).</title>
        <authorList>
            <person name="Stajich J.E."/>
            <person name="Wilke S.K."/>
            <person name="Ahren D."/>
            <person name="Au C.H."/>
            <person name="Birren B.W."/>
            <person name="Borodovsky M."/>
            <person name="Burns C."/>
            <person name="Canback B."/>
            <person name="Casselton L.A."/>
            <person name="Cheng C.K."/>
            <person name="Deng J."/>
            <person name="Dietrich F.S."/>
            <person name="Fargo D.C."/>
            <person name="Farman M.L."/>
            <person name="Gathman A.C."/>
            <person name="Goldberg J."/>
            <person name="Guigo R."/>
            <person name="Hoegger P.J."/>
            <person name="Hooker J.B."/>
            <person name="Huggins A."/>
            <person name="James T.Y."/>
            <person name="Kamada T."/>
            <person name="Kilaru S."/>
            <person name="Kodira C."/>
            <person name="Kues U."/>
            <person name="Kupfer D."/>
            <person name="Kwan H.S."/>
            <person name="Lomsadze A."/>
            <person name="Li W."/>
            <person name="Lilly W.W."/>
            <person name="Ma L.J."/>
            <person name="Mackey A.J."/>
            <person name="Manning G."/>
            <person name="Martin F."/>
            <person name="Muraguchi H."/>
            <person name="Natvig D.O."/>
            <person name="Palmerini H."/>
            <person name="Ramesh M.A."/>
            <person name="Rehmeyer C.J."/>
            <person name="Roe B.A."/>
            <person name="Shenoy N."/>
            <person name="Stanke M."/>
            <person name="Ter-Hovhannisyan V."/>
            <person name="Tunlid A."/>
            <person name="Velagapudi R."/>
            <person name="Vision T.J."/>
            <person name="Zeng Q."/>
            <person name="Zolan M.E."/>
            <person name="Pukkila P.J."/>
        </authorList>
    </citation>
    <scope>NUCLEOTIDE SEQUENCE [LARGE SCALE GENOMIC DNA]</scope>
    <source>
        <strain evidence="5">Okayama-7 / 130 / ATCC MYA-4618 / FGSC 9003</strain>
    </source>
</reference>
<dbReference type="EMBL" id="AACS02000003">
    <property type="protein sequence ID" value="EAU91812.2"/>
    <property type="molecule type" value="Genomic_DNA"/>
</dbReference>
<comment type="catalytic activity">
    <reaction evidence="1">
        <text>ATP + H2O = ADP + phosphate + H(+)</text>
        <dbReference type="Rhea" id="RHEA:13065"/>
        <dbReference type="ChEBI" id="CHEBI:15377"/>
        <dbReference type="ChEBI" id="CHEBI:15378"/>
        <dbReference type="ChEBI" id="CHEBI:30616"/>
        <dbReference type="ChEBI" id="CHEBI:43474"/>
        <dbReference type="ChEBI" id="CHEBI:456216"/>
        <dbReference type="EC" id="5.6.2.3"/>
    </reaction>
</comment>
<proteinExistence type="inferred from homology"/>
<dbReference type="HOGENOM" id="CLU_375056_0_0_1"/>
<dbReference type="Gene3D" id="3.40.50.300">
    <property type="entry name" value="P-loop containing nucleotide triphosphate hydrolases"/>
    <property type="match status" value="1"/>
</dbReference>
<dbReference type="EC" id="5.6.2.3" evidence="1"/>
<keyword evidence="1" id="KW-0227">DNA damage</keyword>
<dbReference type="GO" id="GO:0043139">
    <property type="term" value="F:5'-3' DNA helicase activity"/>
    <property type="evidence" value="ECO:0007669"/>
    <property type="project" value="UniProtKB-EC"/>
</dbReference>
<dbReference type="Pfam" id="PF05970">
    <property type="entry name" value="PIF1"/>
    <property type="match status" value="1"/>
</dbReference>
<evidence type="ECO:0000256" key="2">
    <source>
        <dbReference type="SAM" id="MobiDB-lite"/>
    </source>
</evidence>
<dbReference type="OrthoDB" id="2927083at2759"/>
<evidence type="ECO:0000313" key="4">
    <source>
        <dbReference type="EMBL" id="EAU91812.2"/>
    </source>
</evidence>
<comment type="similarity">
    <text evidence="1">Belongs to the helicase family.</text>
</comment>
<feature type="region of interest" description="Disordered" evidence="2">
    <location>
        <begin position="20"/>
        <end position="56"/>
    </location>
</feature>
<dbReference type="SUPFAM" id="SSF52540">
    <property type="entry name" value="P-loop containing nucleoside triphosphate hydrolases"/>
    <property type="match status" value="2"/>
</dbReference>
<sequence length="740" mass="82323">MEQVQATLSPQDKQRLENMSLLAEGRESRASFPRQTKTDDLRDWDGLPEGVDDTESTPVSRNVFDCVVNDASEFDNQYNEPLEPLLNVDVINAFARCYYSDSQGMKLTKSDSVVPKTELLLANARTAYVKLTAPHTDHYQESVDTDFNGDLIAITQATQQELPSVSTERLANGITNFTVDDSVSETTIANGRRSIPHHVIEEMNMGNNREQRRAFSIIADHILDGGPQLLMYVGGMGGTGKSHVIRAVVMLLERLGRRHELLIGAPTGIAATLIGGTTLHSLILANPGRKGEGTANERLTRIWANIRYLIVDEVSMVGAQFLAEMSSKIRIAKGNDPQARTRPFGGVSVIFTGDFCQLTPPRQTSLFSHSLVRDPSFLQSRDNDGIDSLAGAYLWRLVGTVVILTSNQRQKTDPTFARALELIRMRRCYDSLGHSEIINETPIYEYLRNRELVRVARENPESLRAFLDAPVIVGSKLLQDALNAKLVKFNADRQKEEVCLYHSLDSSHRQPIAHEPLRTQLWNLSSRKNSESLGKLPLFVGMKVMITENVSITHKAVNGAEGTVVQIVYSENKEGLRFAEVVYVQIPGSGIQLHTLPPETLPLFPTSTTIKHHIKSATLAARSFTRKQVPLVPAYSYTDYKSQGRSLSRAIVDISTARGQGVYVMLSRVKWLEGLLILRSFPASKIFESMSGELRSELNRLTILDVATEAAYQSRQNPGNCYEVLSHSPDDLIMLPDHSK</sequence>
<keyword evidence="1" id="KW-0378">Hydrolase</keyword>
<dbReference type="GeneID" id="6006327"/>
<keyword evidence="1" id="KW-0547">Nucleotide-binding</keyword>
<dbReference type="eggNOG" id="KOG0987">
    <property type="taxonomic scope" value="Eukaryota"/>
</dbReference>
<dbReference type="AlphaFoldDB" id="A8N501"/>
<dbReference type="InParanoid" id="A8N501"/>
<dbReference type="GO" id="GO:0006310">
    <property type="term" value="P:DNA recombination"/>
    <property type="evidence" value="ECO:0007669"/>
    <property type="project" value="UniProtKB-KW"/>
</dbReference>
<keyword evidence="1" id="KW-0234">DNA repair</keyword>
<keyword evidence="1" id="KW-0347">Helicase</keyword>
<evidence type="ECO:0000313" key="5">
    <source>
        <dbReference type="Proteomes" id="UP000001861"/>
    </source>
</evidence>
<dbReference type="PANTHER" id="PTHR47642">
    <property type="entry name" value="ATP-DEPENDENT DNA HELICASE"/>
    <property type="match status" value="1"/>
</dbReference>
<keyword evidence="5" id="KW-1185">Reference proteome</keyword>
<evidence type="ECO:0000259" key="3">
    <source>
        <dbReference type="Pfam" id="PF05970"/>
    </source>
</evidence>
<dbReference type="VEuPathDB" id="FungiDB:CC1G_04579"/>